<accession>A0A9N8ZL73</accession>
<dbReference type="SUPFAM" id="SSF50370">
    <property type="entry name" value="Ricin B-like lectins"/>
    <property type="match status" value="1"/>
</dbReference>
<evidence type="ECO:0000313" key="2">
    <source>
        <dbReference type="EMBL" id="CAG8499596.1"/>
    </source>
</evidence>
<feature type="signal peptide" evidence="1">
    <location>
        <begin position="1"/>
        <end position="24"/>
    </location>
</feature>
<feature type="chain" id="PRO_5040413822" evidence="1">
    <location>
        <begin position="25"/>
        <end position="175"/>
    </location>
</feature>
<proteinExistence type="predicted"/>
<keyword evidence="3" id="KW-1185">Reference proteome</keyword>
<dbReference type="InterPro" id="IPR035992">
    <property type="entry name" value="Ricin_B-like_lectins"/>
</dbReference>
<comment type="caution">
    <text evidence="2">The sequence shown here is derived from an EMBL/GenBank/DDBJ whole genome shotgun (WGS) entry which is preliminary data.</text>
</comment>
<dbReference type="EMBL" id="CAJVPV010001494">
    <property type="protein sequence ID" value="CAG8499596.1"/>
    <property type="molecule type" value="Genomic_DNA"/>
</dbReference>
<evidence type="ECO:0000256" key="1">
    <source>
        <dbReference type="SAM" id="SignalP"/>
    </source>
</evidence>
<dbReference type="AlphaFoldDB" id="A0A9N8ZL73"/>
<sequence length="175" mass="19684">MPLNKYLIALMVVLCICMFRECSSHGGGPETPNLPANTLENKYHWKCLDASTNPLHLVECNQKPSQISFSLGFLQQSFDKCKRPLKIYGPGNTVLAWNEEDNTLLMNSTQYARNTEWCYGESNYEDSFIIQPYGRTGECLAAPLKEGDPIAVISCIARNDIELMGQAWSFLTTPH</sequence>
<organism evidence="2 3">
    <name type="scientific">Acaulospora morrowiae</name>
    <dbReference type="NCBI Taxonomy" id="94023"/>
    <lineage>
        <taxon>Eukaryota</taxon>
        <taxon>Fungi</taxon>
        <taxon>Fungi incertae sedis</taxon>
        <taxon>Mucoromycota</taxon>
        <taxon>Glomeromycotina</taxon>
        <taxon>Glomeromycetes</taxon>
        <taxon>Diversisporales</taxon>
        <taxon>Acaulosporaceae</taxon>
        <taxon>Acaulospora</taxon>
    </lineage>
</organism>
<evidence type="ECO:0000313" key="3">
    <source>
        <dbReference type="Proteomes" id="UP000789342"/>
    </source>
</evidence>
<protein>
    <submittedName>
        <fullName evidence="2">17235_t:CDS:1</fullName>
    </submittedName>
</protein>
<dbReference type="OrthoDB" id="2391875at2759"/>
<dbReference type="Proteomes" id="UP000789342">
    <property type="component" value="Unassembled WGS sequence"/>
</dbReference>
<name>A0A9N8ZL73_9GLOM</name>
<reference evidence="2" key="1">
    <citation type="submission" date="2021-06" db="EMBL/GenBank/DDBJ databases">
        <authorList>
            <person name="Kallberg Y."/>
            <person name="Tangrot J."/>
            <person name="Rosling A."/>
        </authorList>
    </citation>
    <scope>NUCLEOTIDE SEQUENCE</scope>
    <source>
        <strain evidence="2">CL551</strain>
    </source>
</reference>
<keyword evidence="1" id="KW-0732">Signal</keyword>
<gene>
    <name evidence="2" type="ORF">AMORRO_LOCUS3187</name>
</gene>